<comment type="subcellular location">
    <subcellularLocation>
        <location evidence="2">Cell membrane</location>
    </subcellularLocation>
    <subcellularLocation>
        <location evidence="1">Membrane</location>
        <topology evidence="1">Single-pass membrane protein</topology>
    </subcellularLocation>
</comment>
<dbReference type="InterPro" id="IPR050515">
    <property type="entry name" value="Beta-lactam/transpept"/>
</dbReference>
<dbReference type="InterPro" id="IPR017790">
    <property type="entry name" value="Penicillin-binding_protein_2"/>
</dbReference>
<dbReference type="EC" id="2.4.1.129" evidence="15"/>
<dbReference type="InterPro" id="IPR012338">
    <property type="entry name" value="Beta-lactam/transpept-like"/>
</dbReference>
<evidence type="ECO:0000256" key="10">
    <source>
        <dbReference type="ARBA" id="ARBA00022989"/>
    </source>
</evidence>
<keyword evidence="7" id="KW-0378">Hydrolase</keyword>
<dbReference type="GO" id="GO:0051301">
    <property type="term" value="P:cell division"/>
    <property type="evidence" value="ECO:0007669"/>
    <property type="project" value="UniProtKB-KW"/>
</dbReference>
<dbReference type="InterPro" id="IPR005311">
    <property type="entry name" value="PBP_dimer"/>
</dbReference>
<dbReference type="EMBL" id="FPHG01000068">
    <property type="protein sequence ID" value="SFV64853.1"/>
    <property type="molecule type" value="Genomic_DNA"/>
</dbReference>
<evidence type="ECO:0000256" key="9">
    <source>
        <dbReference type="ARBA" id="ARBA00022984"/>
    </source>
</evidence>
<evidence type="ECO:0000256" key="1">
    <source>
        <dbReference type="ARBA" id="ARBA00004167"/>
    </source>
</evidence>
<evidence type="ECO:0000256" key="11">
    <source>
        <dbReference type="ARBA" id="ARBA00023136"/>
    </source>
</evidence>
<dbReference type="Pfam" id="PF00905">
    <property type="entry name" value="Transpeptidase"/>
    <property type="match status" value="1"/>
</dbReference>
<evidence type="ECO:0000256" key="2">
    <source>
        <dbReference type="ARBA" id="ARBA00004236"/>
    </source>
</evidence>
<keyword evidence="11" id="KW-0472">Membrane</keyword>
<proteinExistence type="predicted"/>
<keyword evidence="8" id="KW-0133">Cell shape</keyword>
<keyword evidence="15" id="KW-0131">Cell cycle</keyword>
<dbReference type="GO" id="GO:0071972">
    <property type="term" value="F:peptidoglycan L,D-transpeptidase activity"/>
    <property type="evidence" value="ECO:0007669"/>
    <property type="project" value="TreeGrafter"/>
</dbReference>
<dbReference type="GO" id="GO:0008360">
    <property type="term" value="P:regulation of cell shape"/>
    <property type="evidence" value="ECO:0007669"/>
    <property type="project" value="UniProtKB-KW"/>
</dbReference>
<dbReference type="InterPro" id="IPR001460">
    <property type="entry name" value="PCN-bd_Tpept"/>
</dbReference>
<dbReference type="PANTHER" id="PTHR30627">
    <property type="entry name" value="PEPTIDOGLYCAN D,D-TRANSPEPTIDASE"/>
    <property type="match status" value="1"/>
</dbReference>
<dbReference type="Gene3D" id="3.90.1310.10">
    <property type="entry name" value="Penicillin-binding protein 2a (Domain 2)"/>
    <property type="match status" value="1"/>
</dbReference>
<dbReference type="GO" id="GO:0009252">
    <property type="term" value="P:peptidoglycan biosynthetic process"/>
    <property type="evidence" value="ECO:0007669"/>
    <property type="project" value="UniProtKB-KW"/>
</dbReference>
<evidence type="ECO:0000256" key="7">
    <source>
        <dbReference type="ARBA" id="ARBA00022801"/>
    </source>
</evidence>
<keyword evidence="9" id="KW-0573">Peptidoglycan synthesis</keyword>
<feature type="domain" description="Penicillin-binding protein transpeptidase" evidence="13">
    <location>
        <begin position="236"/>
        <end position="569"/>
    </location>
</feature>
<evidence type="ECO:0000313" key="15">
    <source>
        <dbReference type="EMBL" id="SFV64853.1"/>
    </source>
</evidence>
<keyword evidence="4" id="KW-0997">Cell inner membrane</keyword>
<evidence type="ECO:0000256" key="3">
    <source>
        <dbReference type="ARBA" id="ARBA00022475"/>
    </source>
</evidence>
<name>A0A1W1CGN9_9ZZZZ</name>
<dbReference type="PANTHER" id="PTHR30627:SF2">
    <property type="entry name" value="PEPTIDOGLYCAN D,D-TRANSPEPTIDASE MRDA"/>
    <property type="match status" value="1"/>
</dbReference>
<dbReference type="GO" id="GO:0071555">
    <property type="term" value="P:cell wall organization"/>
    <property type="evidence" value="ECO:0007669"/>
    <property type="project" value="UniProtKB-KW"/>
</dbReference>
<dbReference type="Gene3D" id="3.30.1390.30">
    <property type="entry name" value="Penicillin-binding protein 2a, domain 3"/>
    <property type="match status" value="1"/>
</dbReference>
<evidence type="ECO:0000256" key="8">
    <source>
        <dbReference type="ARBA" id="ARBA00022960"/>
    </source>
</evidence>
<feature type="domain" description="Penicillin-binding protein dimerisation" evidence="14">
    <location>
        <begin position="30"/>
        <end position="202"/>
    </location>
</feature>
<keyword evidence="15" id="KW-0808">Transferase</keyword>
<dbReference type="AlphaFoldDB" id="A0A1W1CGN9"/>
<evidence type="ECO:0000256" key="6">
    <source>
        <dbReference type="ARBA" id="ARBA00022692"/>
    </source>
</evidence>
<dbReference type="SUPFAM" id="SSF56601">
    <property type="entry name" value="beta-lactamase/transpeptidase-like"/>
    <property type="match status" value="1"/>
</dbReference>
<keyword evidence="15" id="KW-0328">Glycosyltransferase</keyword>
<reference evidence="15" key="1">
    <citation type="submission" date="2016-10" db="EMBL/GenBank/DDBJ databases">
        <authorList>
            <person name="de Groot N.N."/>
        </authorList>
    </citation>
    <scope>NUCLEOTIDE SEQUENCE</scope>
</reference>
<keyword evidence="15" id="KW-0132">Cell division</keyword>
<dbReference type="GO" id="GO:0006508">
    <property type="term" value="P:proteolysis"/>
    <property type="evidence" value="ECO:0007669"/>
    <property type="project" value="UniProtKB-KW"/>
</dbReference>
<dbReference type="Gene3D" id="3.40.710.10">
    <property type="entry name" value="DD-peptidase/beta-lactamase superfamily"/>
    <property type="match status" value="1"/>
</dbReference>
<dbReference type="InterPro" id="IPR036138">
    <property type="entry name" value="PBP_dimer_sf"/>
</dbReference>
<dbReference type="GO" id="GO:0005886">
    <property type="term" value="C:plasma membrane"/>
    <property type="evidence" value="ECO:0007669"/>
    <property type="project" value="UniProtKB-SubCell"/>
</dbReference>
<keyword evidence="5" id="KW-0645">Protease</keyword>
<evidence type="ECO:0000256" key="5">
    <source>
        <dbReference type="ARBA" id="ARBA00022670"/>
    </source>
</evidence>
<keyword evidence="12" id="KW-0961">Cell wall biogenesis/degradation</keyword>
<dbReference type="GO" id="GO:0016757">
    <property type="term" value="F:glycosyltransferase activity"/>
    <property type="evidence" value="ECO:0007669"/>
    <property type="project" value="UniProtKB-KW"/>
</dbReference>
<accession>A0A1W1CGN9</accession>
<keyword evidence="6" id="KW-0812">Transmembrane</keyword>
<dbReference type="Pfam" id="PF03717">
    <property type="entry name" value="PBP_dimer"/>
    <property type="match status" value="1"/>
</dbReference>
<evidence type="ECO:0000259" key="14">
    <source>
        <dbReference type="Pfam" id="PF03717"/>
    </source>
</evidence>
<dbReference type="NCBIfam" id="TIGR03423">
    <property type="entry name" value="pbp2_mrdA"/>
    <property type="match status" value="1"/>
</dbReference>
<evidence type="ECO:0000259" key="13">
    <source>
        <dbReference type="Pfam" id="PF00905"/>
    </source>
</evidence>
<sequence length="695" mass="79587">MAVYLYDISIKNEFYYKNLAKQNIERKVYIKPVRGEILDSKGRLLAMNRMGFSVSIKPHLKRDGKRLNKVVDKLIEMFPDLNKTIMLKVYDKGSSAYNHEPIKVVDFIRYRNMIPAYPRLSIYDDIKIEAETTRYYPYNIYAAHIVGYTGRSNRKENDKDLVVKKVGVIGKSGLEREYNKVLQGELGYKITKVTATNEKIEDLKIVKPIENRNLELNLDIDLQIMIYKLMKDMSGAVIVMKTNGDILAAVSTPSYDPNLFVGGISKKNWLALQNDIEHPFTNRFIHGTYPPGSTIKMGVAIANSLSNKSTIDQTETCMGYIRIGRSKHKFRCWKKHGHGTMGLRKAITQSCDVFFYNKSLDMGIDFLSKSLKSLGLGVKTGVDLPREYSGVIPDKAWKMKRFKKPWYMGETVIAAIGQGYDHITPMQIARYTNVLATSRLVTPRFAKFINGKEIKRDKGKLLKLDPVLMETIHLGMYDVCNDPTGTGSRYLKYLPIRVAGKTGTSQVVSIPQNVYIRTNEQDLSYFKRSHALLTTYAPFKNPRYIVTTIIEHGGHGGSTNGPIVAEIYKWMFKKGYFNKEKKEIKKNTNIAKLEVSPELKEKVNKDLDLTPLTKNEIKKIVKHKIIKVPKVKIEKPIEEVEEKKVKKEVVTKNLSIESLINNKKIYIKEKPKEKEVKHKINVIYTIDKDDEKQGD</sequence>
<evidence type="ECO:0000256" key="12">
    <source>
        <dbReference type="ARBA" id="ARBA00023316"/>
    </source>
</evidence>
<organism evidence="15">
    <name type="scientific">hydrothermal vent metagenome</name>
    <dbReference type="NCBI Taxonomy" id="652676"/>
    <lineage>
        <taxon>unclassified sequences</taxon>
        <taxon>metagenomes</taxon>
        <taxon>ecological metagenomes</taxon>
    </lineage>
</organism>
<keyword evidence="10" id="KW-1133">Transmembrane helix</keyword>
<dbReference type="SUPFAM" id="SSF56519">
    <property type="entry name" value="Penicillin binding protein dimerisation domain"/>
    <property type="match status" value="1"/>
</dbReference>
<evidence type="ECO:0000256" key="4">
    <source>
        <dbReference type="ARBA" id="ARBA00022519"/>
    </source>
</evidence>
<gene>
    <name evidence="15" type="ORF">MNB_SV-9-1694</name>
</gene>
<keyword evidence="3" id="KW-1003">Cell membrane</keyword>
<dbReference type="GO" id="GO:0008658">
    <property type="term" value="F:penicillin binding"/>
    <property type="evidence" value="ECO:0007669"/>
    <property type="project" value="InterPro"/>
</dbReference>
<protein>
    <submittedName>
        <fullName evidence="15">Cell division protein FtsI [Peptidoglycan synthetase]</fullName>
        <ecNumber evidence="15">2.4.1.129</ecNumber>
    </submittedName>
</protein>
<dbReference type="GO" id="GO:0009002">
    <property type="term" value="F:serine-type D-Ala-D-Ala carboxypeptidase activity"/>
    <property type="evidence" value="ECO:0007669"/>
    <property type="project" value="InterPro"/>
</dbReference>